<evidence type="ECO:0000313" key="3">
    <source>
        <dbReference type="EMBL" id="EGO21415.1"/>
    </source>
</evidence>
<name>F8P7K4_SERL9</name>
<sequence>MNEGRVSGVLTTRSNAKSQEGFRKDRKSSYEPLSASDPDVLKRVVTLEENIEQLRKENTEISERLLQVEMKVFVNIN</sequence>
<gene>
    <name evidence="3" type="ORF">SERLADRAFT_373212</name>
</gene>
<feature type="region of interest" description="Disordered" evidence="2">
    <location>
        <begin position="1"/>
        <end position="35"/>
    </location>
</feature>
<feature type="compositionally biased region" description="Basic and acidic residues" evidence="2">
    <location>
        <begin position="20"/>
        <end position="29"/>
    </location>
</feature>
<dbReference type="HOGENOM" id="CLU_2661385_0_0_1"/>
<dbReference type="GeneID" id="18810462"/>
<dbReference type="RefSeq" id="XP_007322372.1">
    <property type="nucleotide sequence ID" value="XM_007322310.1"/>
</dbReference>
<organism>
    <name type="scientific">Serpula lacrymans var. lacrymans (strain S7.9)</name>
    <name type="common">Dry rot fungus</name>
    <dbReference type="NCBI Taxonomy" id="578457"/>
    <lineage>
        <taxon>Eukaryota</taxon>
        <taxon>Fungi</taxon>
        <taxon>Dikarya</taxon>
        <taxon>Basidiomycota</taxon>
        <taxon>Agaricomycotina</taxon>
        <taxon>Agaricomycetes</taxon>
        <taxon>Agaricomycetidae</taxon>
        <taxon>Boletales</taxon>
        <taxon>Coniophorineae</taxon>
        <taxon>Serpulaceae</taxon>
        <taxon>Serpula</taxon>
    </lineage>
</organism>
<feature type="compositionally biased region" description="Polar residues" evidence="2">
    <location>
        <begin position="9"/>
        <end position="18"/>
    </location>
</feature>
<dbReference type="Proteomes" id="UP000008064">
    <property type="component" value="Unassembled WGS sequence"/>
</dbReference>
<keyword evidence="1" id="KW-0175">Coiled coil</keyword>
<dbReference type="AlphaFoldDB" id="F8P7K4"/>
<reference evidence="3" key="1">
    <citation type="submission" date="2011-04" db="EMBL/GenBank/DDBJ databases">
        <title>Evolution of plant cell wall degrading machinery underlies the functional diversity of forest fungi.</title>
        <authorList>
            <consortium name="US DOE Joint Genome Institute (JGI-PGF)"/>
            <person name="Eastwood D.C."/>
            <person name="Floudas D."/>
            <person name="Binder M."/>
            <person name="Majcherczyk A."/>
            <person name="Schneider P."/>
            <person name="Aerts A."/>
            <person name="Asiegbu F.O."/>
            <person name="Baker S.E."/>
            <person name="Barry K."/>
            <person name="Bendiksby M."/>
            <person name="Blumentritt M."/>
            <person name="Coutinho P.M."/>
            <person name="Cullen D."/>
            <person name="Cullen D."/>
            <person name="Gathman A."/>
            <person name="Goodell B."/>
            <person name="Henrissat B."/>
            <person name="Ihrmark K."/>
            <person name="Kauserud H."/>
            <person name="Kohler A."/>
            <person name="LaButti K."/>
            <person name="Lapidus A."/>
            <person name="Lavin J.L."/>
            <person name="Lee Y.-H."/>
            <person name="Lindquist E."/>
            <person name="Lilly W."/>
            <person name="Lucas S."/>
            <person name="Morin E."/>
            <person name="Murat C."/>
            <person name="Oguiza J.A."/>
            <person name="Park J."/>
            <person name="Pisabarro A.G."/>
            <person name="Riley R."/>
            <person name="Rosling A."/>
            <person name="Salamov A."/>
            <person name="Schmidt O."/>
            <person name="Schmutz J."/>
            <person name="Skrede I."/>
            <person name="Stenlid J."/>
            <person name="Wiebenga A."/>
            <person name="Xie X."/>
            <person name="Kues U."/>
            <person name="Hibbett D.S."/>
            <person name="Hoffmeister D."/>
            <person name="Hogberg N."/>
            <person name="Martin F."/>
            <person name="Grigoriev I.V."/>
            <person name="Watkinson S.C."/>
        </authorList>
    </citation>
    <scope>NUCLEOTIDE SEQUENCE</scope>
    <source>
        <strain evidence="3">S7.9</strain>
    </source>
</reference>
<dbReference type="KEGG" id="sla:SERLADRAFT_373212"/>
<proteinExistence type="predicted"/>
<feature type="coiled-coil region" evidence="1">
    <location>
        <begin position="44"/>
        <end position="71"/>
    </location>
</feature>
<evidence type="ECO:0000256" key="2">
    <source>
        <dbReference type="SAM" id="MobiDB-lite"/>
    </source>
</evidence>
<accession>F8P7K4</accession>
<dbReference type="EMBL" id="GL945439">
    <property type="protein sequence ID" value="EGO21415.1"/>
    <property type="molecule type" value="Genomic_DNA"/>
</dbReference>
<protein>
    <submittedName>
        <fullName evidence="3">Uncharacterized protein</fullName>
    </submittedName>
</protein>
<evidence type="ECO:0000256" key="1">
    <source>
        <dbReference type="SAM" id="Coils"/>
    </source>
</evidence>